<dbReference type="PANTHER" id="PTHR35811:SF1">
    <property type="entry name" value="HTH OST-TYPE DOMAIN-CONTAINING PROTEIN"/>
    <property type="match status" value="1"/>
</dbReference>
<dbReference type="Proteomes" id="UP000002710">
    <property type="component" value="Chromosome"/>
</dbReference>
<proteinExistence type="predicted"/>
<evidence type="ECO:0000259" key="1">
    <source>
        <dbReference type="Pfam" id="PF01936"/>
    </source>
</evidence>
<keyword evidence="3" id="KW-1185">Reference proteome</keyword>
<dbReference type="GO" id="GO:0004540">
    <property type="term" value="F:RNA nuclease activity"/>
    <property type="evidence" value="ECO:0007669"/>
    <property type="project" value="InterPro"/>
</dbReference>
<reference evidence="2 3" key="1">
    <citation type="journal article" date="2011" name="J. Bacteriol.">
        <title>Complete genome sequence and updated annotation of Desulfovibrio alaskensis G20.</title>
        <authorList>
            <person name="Hauser L.J."/>
            <person name="Land M.L."/>
            <person name="Brown S.D."/>
            <person name="Larimer F."/>
            <person name="Keller K.L."/>
            <person name="Rapp-Giles B.J."/>
            <person name="Price M.N."/>
            <person name="Lin M."/>
            <person name="Bruce D.C."/>
            <person name="Detter J.C."/>
            <person name="Tapia R."/>
            <person name="Han C.S."/>
            <person name="Goodwin L.A."/>
            <person name="Cheng J.F."/>
            <person name="Pitluck S."/>
            <person name="Copeland A."/>
            <person name="Lucas S."/>
            <person name="Nolan M."/>
            <person name="Lapidus A.L."/>
            <person name="Palumbo A.V."/>
            <person name="Wall J.D."/>
        </authorList>
    </citation>
    <scope>NUCLEOTIDE SEQUENCE [LARGE SCALE GENOMIC DNA]</scope>
    <source>
        <strain evidence="3">ATCC BAA 1058 / DSM 17464 / G20</strain>
    </source>
</reference>
<dbReference type="PANTHER" id="PTHR35811">
    <property type="entry name" value="SLR1870 PROTEIN"/>
    <property type="match status" value="1"/>
</dbReference>
<dbReference type="HOGENOM" id="CLU_041389_0_0_7"/>
<dbReference type="KEGG" id="dde:Dde_2484"/>
<dbReference type="InterPro" id="IPR021139">
    <property type="entry name" value="NYN"/>
</dbReference>
<dbReference type="eggNOG" id="COG1432">
    <property type="taxonomic scope" value="Bacteria"/>
</dbReference>
<protein>
    <recommendedName>
        <fullName evidence="1">NYN domain-containing protein</fullName>
    </recommendedName>
</protein>
<dbReference type="AlphaFoldDB" id="Q30YG5"/>
<feature type="domain" description="NYN" evidence="1">
    <location>
        <begin position="13"/>
        <end position="159"/>
    </location>
</feature>
<evidence type="ECO:0000313" key="2">
    <source>
        <dbReference type="EMBL" id="ABB39281.1"/>
    </source>
</evidence>
<dbReference type="Gene3D" id="3.40.50.1010">
    <property type="entry name" value="5'-nuclease"/>
    <property type="match status" value="1"/>
</dbReference>
<dbReference type="STRING" id="207559.Dde_2484"/>
<evidence type="ECO:0000313" key="3">
    <source>
        <dbReference type="Proteomes" id="UP000002710"/>
    </source>
</evidence>
<gene>
    <name evidence="2" type="ordered locus">Dde_2484</name>
</gene>
<dbReference type="Pfam" id="PF01936">
    <property type="entry name" value="NYN"/>
    <property type="match status" value="1"/>
</dbReference>
<dbReference type="EMBL" id="CP000112">
    <property type="protein sequence ID" value="ABB39281.1"/>
    <property type="molecule type" value="Genomic_DNA"/>
</dbReference>
<dbReference type="RefSeq" id="WP_011368346.1">
    <property type="nucleotide sequence ID" value="NC_007519.1"/>
</dbReference>
<accession>Q30YG5</accession>
<sequence length="439" mass="50828">MKTSGSIKEVYSALFVDFDNIYTRLAEQDPQYGYLFATDPQRWMRWLEHHALRMLHGDGVRRRILKRCCYLNPQIFQDFRPHFVRNAFSVTDCPPLTKQGKTSADIHLVIDALDALSHPTYFDEFIILSGDADFTPLLIRLREHARKTLVLSVGFTSPAYAAASAWRIREDMFIGEALRDAEPESYPARVVRPADVDEMVRRGAQVVRNYMQKQPKPVPLAVLAYLVRKELGLDHEWMGLGKFMPFLERMNLTEYTHSQQVPGYLYDPQRHEPPDEDENIAAFRSKYPDLYDFAQKVHRKTDHPVLMPEHFMGLLHCIADELEENAFSLTQTSRNVRDRCVRKGLPVARSHVNWLLVGIARGGYRFGEHSPESVKEMAKSAIRNAYDLLSLADWKLNRNEEYLLMSWLYPKCAAGDMWADEDAEDRDAACAERAEYYDE</sequence>
<name>Q30YG5_OLEA2</name>
<organism evidence="2 3">
    <name type="scientific">Oleidesulfovibrio alaskensis (strain ATCC BAA-1058 / DSM 17464 / G20)</name>
    <name type="common">Desulfovibrio alaskensis</name>
    <dbReference type="NCBI Taxonomy" id="207559"/>
    <lineage>
        <taxon>Bacteria</taxon>
        <taxon>Pseudomonadati</taxon>
        <taxon>Thermodesulfobacteriota</taxon>
        <taxon>Desulfovibrionia</taxon>
        <taxon>Desulfovibrionales</taxon>
        <taxon>Desulfovibrionaceae</taxon>
        <taxon>Oleidesulfovibrio</taxon>
    </lineage>
</organism>